<organism evidence="8 9">
    <name type="scientific">Fuerstiella marisgermanici</name>
    <dbReference type="NCBI Taxonomy" id="1891926"/>
    <lineage>
        <taxon>Bacteria</taxon>
        <taxon>Pseudomonadati</taxon>
        <taxon>Planctomycetota</taxon>
        <taxon>Planctomycetia</taxon>
        <taxon>Planctomycetales</taxon>
        <taxon>Planctomycetaceae</taxon>
        <taxon>Fuerstiella</taxon>
    </lineage>
</organism>
<keyword evidence="4 6" id="KW-0378">Hydrolase</keyword>
<comment type="subunit">
    <text evidence="6">Heterooligomer composed of large and small subunits.</text>
</comment>
<keyword evidence="3 6" id="KW-0540">Nuclease</keyword>
<proteinExistence type="inferred from homology"/>
<dbReference type="RefSeq" id="WP_145944225.1">
    <property type="nucleotide sequence ID" value="NZ_CP017641.1"/>
</dbReference>
<feature type="region of interest" description="Disordered" evidence="7">
    <location>
        <begin position="1"/>
        <end position="20"/>
    </location>
</feature>
<comment type="subcellular location">
    <subcellularLocation>
        <location evidence="6">Cytoplasm</location>
    </subcellularLocation>
</comment>
<keyword evidence="2 6" id="KW-0963">Cytoplasm</keyword>
<dbReference type="GO" id="GO:0005829">
    <property type="term" value="C:cytosol"/>
    <property type="evidence" value="ECO:0007669"/>
    <property type="project" value="TreeGrafter"/>
</dbReference>
<dbReference type="Pfam" id="PF02609">
    <property type="entry name" value="Exonuc_VII_S"/>
    <property type="match status" value="1"/>
</dbReference>
<evidence type="ECO:0000256" key="3">
    <source>
        <dbReference type="ARBA" id="ARBA00022722"/>
    </source>
</evidence>
<dbReference type="AlphaFoldDB" id="A0A1P8WI86"/>
<dbReference type="STRING" id="1891926.Fuma_03392"/>
<dbReference type="PANTHER" id="PTHR34137">
    <property type="entry name" value="EXODEOXYRIBONUCLEASE 7 SMALL SUBUNIT"/>
    <property type="match status" value="1"/>
</dbReference>
<dbReference type="Gene3D" id="1.10.287.1040">
    <property type="entry name" value="Exonuclease VII, small subunit"/>
    <property type="match status" value="1"/>
</dbReference>
<dbReference type="KEGG" id="fmr:Fuma_03392"/>
<reference evidence="8 9" key="1">
    <citation type="journal article" date="2016" name="Front. Microbiol.">
        <title>Fuerstia marisgermanicae gen. nov., sp. nov., an Unusual Member of the Phylum Planctomycetes from the German Wadden Sea.</title>
        <authorList>
            <person name="Kohn T."/>
            <person name="Heuer A."/>
            <person name="Jogler M."/>
            <person name="Vollmers J."/>
            <person name="Boedeker C."/>
            <person name="Bunk B."/>
            <person name="Rast P."/>
            <person name="Borchert D."/>
            <person name="Glockner I."/>
            <person name="Freese H.M."/>
            <person name="Klenk H.P."/>
            <person name="Overmann J."/>
            <person name="Kaster A.K."/>
            <person name="Rohde M."/>
            <person name="Wiegand S."/>
            <person name="Jogler C."/>
        </authorList>
    </citation>
    <scope>NUCLEOTIDE SEQUENCE [LARGE SCALE GENOMIC DNA]</scope>
    <source>
        <strain evidence="8 9">NH11</strain>
    </source>
</reference>
<evidence type="ECO:0000256" key="6">
    <source>
        <dbReference type="HAMAP-Rule" id="MF_00337"/>
    </source>
</evidence>
<comment type="catalytic activity">
    <reaction evidence="6">
        <text>Exonucleolytic cleavage in either 5'- to 3'- or 3'- to 5'-direction to yield nucleoside 5'-phosphates.</text>
        <dbReference type="EC" id="3.1.11.6"/>
    </reaction>
</comment>
<evidence type="ECO:0000256" key="7">
    <source>
        <dbReference type="SAM" id="MobiDB-lite"/>
    </source>
</evidence>
<evidence type="ECO:0000256" key="2">
    <source>
        <dbReference type="ARBA" id="ARBA00022490"/>
    </source>
</evidence>
<sequence>MAKKKSTAKTAEKSPSIEDAMEELQSIVQSLESGQEPLDESLQQFERGMKLLRTCHQQLEKASSRIEILTSIDGDGNIVSEDFDGTATASKSQRTKSPLDASPDEDGVDPASLF</sequence>
<dbReference type="OrthoDB" id="284990at2"/>
<dbReference type="GO" id="GO:0008855">
    <property type="term" value="F:exodeoxyribonuclease VII activity"/>
    <property type="evidence" value="ECO:0007669"/>
    <property type="project" value="UniProtKB-UniRule"/>
</dbReference>
<dbReference type="InterPro" id="IPR037004">
    <property type="entry name" value="Exonuc_VII_ssu_sf"/>
</dbReference>
<dbReference type="PANTHER" id="PTHR34137:SF1">
    <property type="entry name" value="EXODEOXYRIBONUCLEASE 7 SMALL SUBUNIT"/>
    <property type="match status" value="1"/>
</dbReference>
<dbReference type="GO" id="GO:0009318">
    <property type="term" value="C:exodeoxyribonuclease VII complex"/>
    <property type="evidence" value="ECO:0007669"/>
    <property type="project" value="UniProtKB-UniRule"/>
</dbReference>
<protein>
    <recommendedName>
        <fullName evidence="6">Exodeoxyribonuclease 7 small subunit</fullName>
        <ecNumber evidence="6">3.1.11.6</ecNumber>
    </recommendedName>
    <alternativeName>
        <fullName evidence="6">Exodeoxyribonuclease VII small subunit</fullName>
        <shortName evidence="6">Exonuclease VII small subunit</shortName>
    </alternativeName>
</protein>
<name>A0A1P8WI86_9PLAN</name>
<evidence type="ECO:0000256" key="1">
    <source>
        <dbReference type="ARBA" id="ARBA00009998"/>
    </source>
</evidence>
<gene>
    <name evidence="6 8" type="primary">xseB</name>
    <name evidence="8" type="ORF">Fuma_03392</name>
</gene>
<evidence type="ECO:0000313" key="8">
    <source>
        <dbReference type="EMBL" id="APZ93774.1"/>
    </source>
</evidence>
<feature type="compositionally biased region" description="Polar residues" evidence="7">
    <location>
        <begin position="87"/>
        <end position="96"/>
    </location>
</feature>
<dbReference type="NCBIfam" id="NF002140">
    <property type="entry name" value="PRK00977.1-4"/>
    <property type="match status" value="1"/>
</dbReference>
<dbReference type="InterPro" id="IPR003761">
    <property type="entry name" value="Exonuc_VII_S"/>
</dbReference>
<keyword evidence="9" id="KW-1185">Reference proteome</keyword>
<comment type="function">
    <text evidence="6">Bidirectionally degrades single-stranded DNA into large acid-insoluble oligonucleotides, which are then degraded further into small acid-soluble oligonucleotides.</text>
</comment>
<dbReference type="NCBIfam" id="TIGR01280">
    <property type="entry name" value="xseB"/>
    <property type="match status" value="1"/>
</dbReference>
<accession>A0A1P8WI86</accession>
<dbReference type="GO" id="GO:0006308">
    <property type="term" value="P:DNA catabolic process"/>
    <property type="evidence" value="ECO:0007669"/>
    <property type="project" value="UniProtKB-UniRule"/>
</dbReference>
<evidence type="ECO:0000313" key="9">
    <source>
        <dbReference type="Proteomes" id="UP000187735"/>
    </source>
</evidence>
<dbReference type="EMBL" id="CP017641">
    <property type="protein sequence ID" value="APZ93774.1"/>
    <property type="molecule type" value="Genomic_DNA"/>
</dbReference>
<dbReference type="EC" id="3.1.11.6" evidence="6"/>
<evidence type="ECO:0000256" key="5">
    <source>
        <dbReference type="ARBA" id="ARBA00022839"/>
    </source>
</evidence>
<evidence type="ECO:0000256" key="4">
    <source>
        <dbReference type="ARBA" id="ARBA00022801"/>
    </source>
</evidence>
<dbReference type="SUPFAM" id="SSF116842">
    <property type="entry name" value="XseB-like"/>
    <property type="match status" value="1"/>
</dbReference>
<comment type="similarity">
    <text evidence="1 6">Belongs to the XseB family.</text>
</comment>
<dbReference type="HAMAP" id="MF_00337">
    <property type="entry name" value="Exonuc_7_S"/>
    <property type="match status" value="1"/>
</dbReference>
<feature type="region of interest" description="Disordered" evidence="7">
    <location>
        <begin position="75"/>
        <end position="114"/>
    </location>
</feature>
<keyword evidence="5 6" id="KW-0269">Exonuclease</keyword>
<dbReference type="Proteomes" id="UP000187735">
    <property type="component" value="Chromosome"/>
</dbReference>